<protein>
    <submittedName>
        <fullName evidence="2">Glycosyltransferase family A protein</fullName>
        <ecNumber evidence="2">2.4.-.-</ecNumber>
    </submittedName>
</protein>
<dbReference type="InterPro" id="IPR050834">
    <property type="entry name" value="Glycosyltransf_2"/>
</dbReference>
<keyword evidence="2" id="KW-0328">Glycosyltransferase</keyword>
<proteinExistence type="predicted"/>
<evidence type="ECO:0000259" key="1">
    <source>
        <dbReference type="Pfam" id="PF00535"/>
    </source>
</evidence>
<dbReference type="SUPFAM" id="SSF53448">
    <property type="entry name" value="Nucleotide-diphospho-sugar transferases"/>
    <property type="match status" value="1"/>
</dbReference>
<evidence type="ECO:0000313" key="2">
    <source>
        <dbReference type="EMBL" id="XBO40243.1"/>
    </source>
</evidence>
<accession>A0AAU7JIN2</accession>
<dbReference type="PANTHER" id="PTHR43685:SF2">
    <property type="entry name" value="GLYCOSYLTRANSFERASE 2-LIKE DOMAIN-CONTAINING PROTEIN"/>
    <property type="match status" value="1"/>
</dbReference>
<dbReference type="Gene3D" id="3.90.550.10">
    <property type="entry name" value="Spore Coat Polysaccharide Biosynthesis Protein SpsA, Chain A"/>
    <property type="match status" value="1"/>
</dbReference>
<dbReference type="PANTHER" id="PTHR43685">
    <property type="entry name" value="GLYCOSYLTRANSFERASE"/>
    <property type="match status" value="1"/>
</dbReference>
<dbReference type="InterPro" id="IPR001173">
    <property type="entry name" value="Glyco_trans_2-like"/>
</dbReference>
<dbReference type="GO" id="GO:0016757">
    <property type="term" value="F:glycosyltransferase activity"/>
    <property type="evidence" value="ECO:0007669"/>
    <property type="project" value="UniProtKB-KW"/>
</dbReference>
<reference evidence="2" key="1">
    <citation type="submission" date="2024-05" db="EMBL/GenBank/DDBJ databases">
        <authorList>
            <person name="Kim S."/>
            <person name="Heo J."/>
            <person name="Choi H."/>
            <person name="Choi Y."/>
            <person name="Kwon S.-W."/>
            <person name="Kim Y."/>
        </authorList>
    </citation>
    <scope>NUCLEOTIDE SEQUENCE</scope>
    <source>
        <strain evidence="2">KACC 23698</strain>
    </source>
</reference>
<dbReference type="RefSeq" id="WP_406857098.1">
    <property type="nucleotide sequence ID" value="NZ_CP157484.1"/>
</dbReference>
<dbReference type="InterPro" id="IPR029044">
    <property type="entry name" value="Nucleotide-diphossugar_trans"/>
</dbReference>
<keyword evidence="2" id="KW-0808">Transferase</keyword>
<dbReference type="EMBL" id="CP157484">
    <property type="protein sequence ID" value="XBO40243.1"/>
    <property type="molecule type" value="Genomic_DNA"/>
</dbReference>
<sequence>MRLLLVTETLEPDSRFLADRARMHGSAASAVLSVRGGEPRMADNGLLIVPMTWSHSDLGELDWRRRHRLRRAASELLGFNAARLFGWEEDILVEVGACDPDVIDLTGVRHGRSWLAELLRRWFPERQVIVERGQAATPDADRWRVYDGSALVTIVLPVHNGERYLRQSIDSCLSQTHSALELVVVDDCSTDATARILAEYAAADDRVRIIRNETNKGLPETLNVGFRAARGRYLTWTSDDNLYSPDALRFMVQQLSTYPDVGFVYTALHTIDEQGRDLNLALCSAPTGLRRHELAAGAVRACFMYRAEVRDTVGPYRAEYRHAEDFDYWVRICLSYKARHYHLPLYRYRLHASSLTAQHRDKWAELNAKILDEHFASGRRNIMWSGP</sequence>
<name>A0AAU7JIN2_9HYPH</name>
<feature type="domain" description="Glycosyltransferase 2-like" evidence="1">
    <location>
        <begin position="153"/>
        <end position="309"/>
    </location>
</feature>
<dbReference type="CDD" id="cd00761">
    <property type="entry name" value="Glyco_tranf_GTA_type"/>
    <property type="match status" value="1"/>
</dbReference>
<dbReference type="AlphaFoldDB" id="A0AAU7JIN2"/>
<dbReference type="Pfam" id="PF00535">
    <property type="entry name" value="Glycos_transf_2"/>
    <property type="match status" value="1"/>
</dbReference>
<dbReference type="EC" id="2.4.-.-" evidence="2"/>
<organism evidence="2">
    <name type="scientific">Alsobacter sp. KACC 23698</name>
    <dbReference type="NCBI Taxonomy" id="3149229"/>
    <lineage>
        <taxon>Bacteria</taxon>
        <taxon>Pseudomonadati</taxon>
        <taxon>Pseudomonadota</taxon>
        <taxon>Alphaproteobacteria</taxon>
        <taxon>Hyphomicrobiales</taxon>
        <taxon>Alsobacteraceae</taxon>
        <taxon>Alsobacter</taxon>
    </lineage>
</organism>
<gene>
    <name evidence="2" type="ORF">ABEG18_05535</name>
</gene>